<sequence length="150" mass="17272">MRSSGSSSMNGLWNRITCTSNRQHICQIPIDDDRRWQEFGESQYLIKFTPQATPSAARETCQSYGGDLAIIKTAEVNTFLKALLPTLDSTCSDEYFCFLFGLRRSGRGTFYWLDDTAIQYVLHVFVLSRSVKRRKKIHVDERLCLSIFNL</sequence>
<evidence type="ECO:0000313" key="2">
    <source>
        <dbReference type="EnsemblMetazoa" id="XP_030851537"/>
    </source>
</evidence>
<reference evidence="3" key="1">
    <citation type="submission" date="2015-02" db="EMBL/GenBank/DDBJ databases">
        <title>Genome sequencing for Strongylocentrotus purpuratus.</title>
        <authorList>
            <person name="Murali S."/>
            <person name="Liu Y."/>
            <person name="Vee V."/>
            <person name="English A."/>
            <person name="Wang M."/>
            <person name="Skinner E."/>
            <person name="Han Y."/>
            <person name="Muzny D.M."/>
            <person name="Worley K.C."/>
            <person name="Gibbs R.A."/>
        </authorList>
    </citation>
    <scope>NUCLEOTIDE SEQUENCE</scope>
</reference>
<dbReference type="PANTHER" id="PTHR22803">
    <property type="entry name" value="MANNOSE, PHOSPHOLIPASE, LECTIN RECEPTOR RELATED"/>
    <property type="match status" value="1"/>
</dbReference>
<dbReference type="SUPFAM" id="SSF56436">
    <property type="entry name" value="C-type lectin-like"/>
    <property type="match status" value="1"/>
</dbReference>
<dbReference type="InParanoid" id="A0A7M7PKC6"/>
<dbReference type="AlphaFoldDB" id="A0A7M7PKC6"/>
<keyword evidence="3" id="KW-1185">Reference proteome</keyword>
<dbReference type="EnsemblMetazoa" id="XM_030995677">
    <property type="protein sequence ID" value="XP_030851537"/>
    <property type="gene ID" value="LOC115928466"/>
</dbReference>
<dbReference type="KEGG" id="spu:115928466"/>
<dbReference type="Gene3D" id="3.10.100.10">
    <property type="entry name" value="Mannose-Binding Protein A, subunit A"/>
    <property type="match status" value="1"/>
</dbReference>
<dbReference type="GeneID" id="115928466"/>
<dbReference type="Proteomes" id="UP000007110">
    <property type="component" value="Unassembled WGS sequence"/>
</dbReference>
<dbReference type="InterPro" id="IPR050111">
    <property type="entry name" value="C-type_lectin/snaclec_domain"/>
</dbReference>
<dbReference type="CDD" id="cd00037">
    <property type="entry name" value="CLECT"/>
    <property type="match status" value="1"/>
</dbReference>
<dbReference type="Pfam" id="PF00059">
    <property type="entry name" value="Lectin_C"/>
    <property type="match status" value="1"/>
</dbReference>
<dbReference type="InterPro" id="IPR016187">
    <property type="entry name" value="CTDL_fold"/>
</dbReference>
<dbReference type="InterPro" id="IPR016186">
    <property type="entry name" value="C-type_lectin-like/link_sf"/>
</dbReference>
<evidence type="ECO:0000259" key="1">
    <source>
        <dbReference type="Pfam" id="PF00059"/>
    </source>
</evidence>
<name>A0A7M7PKC6_STRPU</name>
<organism evidence="2 3">
    <name type="scientific">Strongylocentrotus purpuratus</name>
    <name type="common">Purple sea urchin</name>
    <dbReference type="NCBI Taxonomy" id="7668"/>
    <lineage>
        <taxon>Eukaryota</taxon>
        <taxon>Metazoa</taxon>
        <taxon>Echinodermata</taxon>
        <taxon>Eleutherozoa</taxon>
        <taxon>Echinozoa</taxon>
        <taxon>Echinoidea</taxon>
        <taxon>Euechinoidea</taxon>
        <taxon>Echinacea</taxon>
        <taxon>Camarodonta</taxon>
        <taxon>Echinidea</taxon>
        <taxon>Strongylocentrotidae</taxon>
        <taxon>Strongylocentrotus</taxon>
    </lineage>
</organism>
<dbReference type="InterPro" id="IPR001304">
    <property type="entry name" value="C-type_lectin-like"/>
</dbReference>
<dbReference type="OrthoDB" id="9906043at2759"/>
<protein>
    <recommendedName>
        <fullName evidence="1">C-type lectin domain-containing protein</fullName>
    </recommendedName>
</protein>
<proteinExistence type="predicted"/>
<feature type="domain" description="C-type lectin" evidence="1">
    <location>
        <begin position="55"/>
        <end position="119"/>
    </location>
</feature>
<accession>A0A7M7PKC6</accession>
<dbReference type="RefSeq" id="XP_030851537.1">
    <property type="nucleotide sequence ID" value="XM_030995677.1"/>
</dbReference>
<reference evidence="2" key="2">
    <citation type="submission" date="2021-01" db="UniProtKB">
        <authorList>
            <consortium name="EnsemblMetazoa"/>
        </authorList>
    </citation>
    <scope>IDENTIFICATION</scope>
</reference>
<evidence type="ECO:0000313" key="3">
    <source>
        <dbReference type="Proteomes" id="UP000007110"/>
    </source>
</evidence>